<dbReference type="GO" id="GO:0045259">
    <property type="term" value="C:proton-transporting ATP synthase complex"/>
    <property type="evidence" value="ECO:0007669"/>
    <property type="project" value="UniProtKB-KW"/>
</dbReference>
<dbReference type="GO" id="GO:0046933">
    <property type="term" value="F:proton-transporting ATP synthase activity, rotational mechanism"/>
    <property type="evidence" value="ECO:0007669"/>
    <property type="project" value="UniProtKB-UniRule"/>
</dbReference>
<feature type="transmembrane region" description="Helical" evidence="11">
    <location>
        <begin position="96"/>
        <end position="116"/>
    </location>
</feature>
<protein>
    <recommendedName>
        <fullName evidence="11 12">ATP synthase subunit a</fullName>
    </recommendedName>
    <alternativeName>
        <fullName evidence="11">ATP synthase F0 sector subunit a</fullName>
    </alternativeName>
    <alternativeName>
        <fullName evidence="11">F-ATPase subunit 6</fullName>
    </alternativeName>
</protein>
<dbReference type="SUPFAM" id="SSF81336">
    <property type="entry name" value="F1F0 ATP synthase subunit A"/>
    <property type="match status" value="1"/>
</dbReference>
<evidence type="ECO:0000256" key="8">
    <source>
        <dbReference type="ARBA" id="ARBA00023065"/>
    </source>
</evidence>
<dbReference type="Pfam" id="PF00119">
    <property type="entry name" value="ATP-synt_A"/>
    <property type="match status" value="1"/>
</dbReference>
<evidence type="ECO:0000256" key="3">
    <source>
        <dbReference type="ARBA" id="ARBA00022448"/>
    </source>
</evidence>
<keyword evidence="10 11" id="KW-0066">ATP synthesis</keyword>
<keyword evidence="3 11" id="KW-0813">Transport</keyword>
<feature type="transmembrane region" description="Helical" evidence="11">
    <location>
        <begin position="6"/>
        <end position="28"/>
    </location>
</feature>
<evidence type="ECO:0000256" key="9">
    <source>
        <dbReference type="ARBA" id="ARBA00023136"/>
    </source>
</evidence>
<feature type="transmembrane region" description="Helical" evidence="11">
    <location>
        <begin position="40"/>
        <end position="62"/>
    </location>
</feature>
<evidence type="ECO:0000256" key="6">
    <source>
        <dbReference type="ARBA" id="ARBA00022781"/>
    </source>
</evidence>
<evidence type="ECO:0000256" key="1">
    <source>
        <dbReference type="ARBA" id="ARBA00004141"/>
    </source>
</evidence>
<evidence type="ECO:0000256" key="12">
    <source>
        <dbReference type="RuleBase" id="RU000483"/>
    </source>
</evidence>
<comment type="subcellular location">
    <subcellularLocation>
        <location evidence="11 12">Cell membrane</location>
        <topology evidence="11 12">Multi-pass membrane protein</topology>
    </subcellularLocation>
    <subcellularLocation>
        <location evidence="1">Membrane</location>
        <topology evidence="1">Multi-pass membrane protein</topology>
    </subcellularLocation>
</comment>
<keyword evidence="5 11" id="KW-0812">Transmembrane</keyword>
<comment type="similarity">
    <text evidence="2 11 12">Belongs to the ATPase A chain family.</text>
</comment>
<keyword evidence="11" id="KW-1003">Cell membrane</keyword>
<dbReference type="PANTHER" id="PTHR42823">
    <property type="entry name" value="ATP SYNTHASE SUBUNIT A, CHLOROPLASTIC"/>
    <property type="match status" value="1"/>
</dbReference>
<dbReference type="PRINTS" id="PR00123">
    <property type="entry name" value="ATPASEA"/>
</dbReference>
<comment type="function">
    <text evidence="11 12">Key component of the proton channel; it plays a direct role in the translocation of protons across the membrane.</text>
</comment>
<dbReference type="InterPro" id="IPR000568">
    <property type="entry name" value="ATP_synth_F0_asu"/>
</dbReference>
<evidence type="ECO:0000313" key="13">
    <source>
        <dbReference type="EMBL" id="XBH16446.1"/>
    </source>
</evidence>
<dbReference type="NCBIfam" id="TIGR01131">
    <property type="entry name" value="ATP_synt_6_or_A"/>
    <property type="match status" value="1"/>
</dbReference>
<dbReference type="InterPro" id="IPR045082">
    <property type="entry name" value="ATP_syn_F0_a_bact/chloroplast"/>
</dbReference>
<dbReference type="GO" id="GO:0005886">
    <property type="term" value="C:plasma membrane"/>
    <property type="evidence" value="ECO:0007669"/>
    <property type="project" value="UniProtKB-SubCell"/>
</dbReference>
<feature type="transmembrane region" description="Helical" evidence="11">
    <location>
        <begin position="217"/>
        <end position="239"/>
    </location>
</feature>
<evidence type="ECO:0000256" key="2">
    <source>
        <dbReference type="ARBA" id="ARBA00006810"/>
    </source>
</evidence>
<dbReference type="InterPro" id="IPR035908">
    <property type="entry name" value="F0_ATP_A_sf"/>
</dbReference>
<reference evidence="13" key="1">
    <citation type="submission" date="2023-03" db="EMBL/GenBank/DDBJ databases">
        <title>Edaphobacter sp.</title>
        <authorList>
            <person name="Huber K.J."/>
            <person name="Papendorf J."/>
            <person name="Pilke C."/>
            <person name="Bunk B."/>
            <person name="Sproeer C."/>
            <person name="Pester M."/>
        </authorList>
    </citation>
    <scope>NUCLEOTIDE SEQUENCE</scope>
    <source>
        <strain evidence="13">DSM 110680</strain>
    </source>
</reference>
<organism evidence="13">
    <name type="scientific">Telmatobacter sp. DSM 110680</name>
    <dbReference type="NCBI Taxonomy" id="3036704"/>
    <lineage>
        <taxon>Bacteria</taxon>
        <taxon>Pseudomonadati</taxon>
        <taxon>Acidobacteriota</taxon>
        <taxon>Terriglobia</taxon>
        <taxon>Terriglobales</taxon>
        <taxon>Acidobacteriaceae</taxon>
        <taxon>Telmatobacter</taxon>
    </lineage>
</organism>
<gene>
    <name evidence="11 13" type="primary">atpB</name>
    <name evidence="13" type="ORF">P8935_17965</name>
</gene>
<feature type="transmembrane region" description="Helical" evidence="11">
    <location>
        <begin position="123"/>
        <end position="140"/>
    </location>
</feature>
<dbReference type="GO" id="GO:0042777">
    <property type="term" value="P:proton motive force-driven plasma membrane ATP synthesis"/>
    <property type="evidence" value="ECO:0007669"/>
    <property type="project" value="TreeGrafter"/>
</dbReference>
<dbReference type="AlphaFoldDB" id="A0AAU7DGH8"/>
<sequence>MPEPYALTRLLNQLFGGIVTSIMQMLGIHPATPGAPFSNTFSVELIVVAALIAFFIVVRLTLSPDKPGPVQHVAELISEFTGNMGEQVIGHGYEKYQAYVTCIFLFVLCNNLVGLIPGVPAPTTSPAVPLGLALPTFLYYNFQGFRAHGIGYLKQFAGPIWWMAWLLIPIELVSHFARIMSLTIRLYANMYASDMLTLGFFSLIPIGVPSVFLGLHVFVSCIQAFIFMLLSMIYLSLAVSHDAH</sequence>
<dbReference type="Gene3D" id="1.20.120.220">
    <property type="entry name" value="ATP synthase, F0 complex, subunit A"/>
    <property type="match status" value="1"/>
</dbReference>
<keyword evidence="8 11" id="KW-0406">Ion transport</keyword>
<keyword evidence="7 11" id="KW-1133">Transmembrane helix</keyword>
<dbReference type="InterPro" id="IPR023011">
    <property type="entry name" value="ATP_synth_F0_asu_AS"/>
</dbReference>
<evidence type="ECO:0000256" key="5">
    <source>
        <dbReference type="ARBA" id="ARBA00022692"/>
    </source>
</evidence>
<dbReference type="EMBL" id="CP121196">
    <property type="protein sequence ID" value="XBH16446.1"/>
    <property type="molecule type" value="Genomic_DNA"/>
</dbReference>
<name>A0AAU7DGH8_9BACT</name>
<dbReference type="HAMAP" id="MF_01393">
    <property type="entry name" value="ATP_synth_a_bact"/>
    <property type="match status" value="1"/>
</dbReference>
<dbReference type="PANTHER" id="PTHR42823:SF3">
    <property type="entry name" value="ATP SYNTHASE SUBUNIT A, CHLOROPLASTIC"/>
    <property type="match status" value="1"/>
</dbReference>
<accession>A0AAU7DGH8</accession>
<dbReference type="RefSeq" id="WP_348261675.1">
    <property type="nucleotide sequence ID" value="NZ_CP121196.1"/>
</dbReference>
<evidence type="ECO:0000256" key="11">
    <source>
        <dbReference type="HAMAP-Rule" id="MF_01393"/>
    </source>
</evidence>
<feature type="transmembrane region" description="Helical" evidence="11">
    <location>
        <begin position="191"/>
        <end position="211"/>
    </location>
</feature>
<proteinExistence type="inferred from homology"/>
<keyword evidence="4 11" id="KW-0138">CF(0)</keyword>
<evidence type="ECO:0000256" key="4">
    <source>
        <dbReference type="ARBA" id="ARBA00022547"/>
    </source>
</evidence>
<keyword evidence="6 11" id="KW-0375">Hydrogen ion transport</keyword>
<evidence type="ECO:0000256" key="7">
    <source>
        <dbReference type="ARBA" id="ARBA00022989"/>
    </source>
</evidence>
<keyword evidence="9 11" id="KW-0472">Membrane</keyword>
<dbReference type="CDD" id="cd00310">
    <property type="entry name" value="ATP-synt_Fo_a_6"/>
    <property type="match status" value="1"/>
</dbReference>
<dbReference type="PROSITE" id="PS00449">
    <property type="entry name" value="ATPASE_A"/>
    <property type="match status" value="1"/>
</dbReference>
<evidence type="ECO:0000256" key="10">
    <source>
        <dbReference type="ARBA" id="ARBA00023310"/>
    </source>
</evidence>
<feature type="transmembrane region" description="Helical" evidence="11">
    <location>
        <begin position="160"/>
        <end position="179"/>
    </location>
</feature>